<keyword evidence="6 8" id="KW-0472">Membrane</keyword>
<evidence type="ECO:0000256" key="1">
    <source>
        <dbReference type="ARBA" id="ARBA00004141"/>
    </source>
</evidence>
<evidence type="ECO:0000256" key="5">
    <source>
        <dbReference type="ARBA" id="ARBA00022989"/>
    </source>
</evidence>
<feature type="transmembrane region" description="Helical" evidence="8">
    <location>
        <begin position="117"/>
        <end position="136"/>
    </location>
</feature>
<proteinExistence type="inferred from homology"/>
<evidence type="ECO:0000313" key="10">
    <source>
        <dbReference type="Proteomes" id="UP000801492"/>
    </source>
</evidence>
<feature type="transmembrane region" description="Helical" evidence="8">
    <location>
        <begin position="243"/>
        <end position="262"/>
    </location>
</feature>
<accession>A0A8K0CHJ3</accession>
<keyword evidence="5 8" id="KW-1133">Transmembrane helix</keyword>
<comment type="caution">
    <text evidence="9">The sequence shown here is derived from an EMBL/GenBank/DDBJ whole genome shotgun (WGS) entry which is preliminary data.</text>
</comment>
<evidence type="ECO:0000313" key="9">
    <source>
        <dbReference type="EMBL" id="KAF2885801.1"/>
    </source>
</evidence>
<dbReference type="GO" id="GO:0046964">
    <property type="term" value="F:3'-phosphoadenosine 5'-phosphosulfate transmembrane transporter activity"/>
    <property type="evidence" value="ECO:0007669"/>
    <property type="project" value="TreeGrafter"/>
</dbReference>
<reference evidence="9" key="1">
    <citation type="submission" date="2019-08" db="EMBL/GenBank/DDBJ databases">
        <title>The genome of the North American firefly Photinus pyralis.</title>
        <authorList>
            <consortium name="Photinus pyralis genome working group"/>
            <person name="Fallon T.R."/>
            <person name="Sander Lower S.E."/>
            <person name="Weng J.-K."/>
        </authorList>
    </citation>
    <scope>NUCLEOTIDE SEQUENCE</scope>
    <source>
        <strain evidence="9">TRF0915ILg1</strain>
        <tissue evidence="9">Whole body</tissue>
    </source>
</reference>
<protein>
    <recommendedName>
        <fullName evidence="7">Adenosine 3'-phospho 5'-phosphosulfate transporter 1</fullName>
    </recommendedName>
</protein>
<evidence type="ECO:0000256" key="8">
    <source>
        <dbReference type="SAM" id="Phobius"/>
    </source>
</evidence>
<keyword evidence="3" id="KW-0813">Transport</keyword>
<feature type="transmembrane region" description="Helical" evidence="8">
    <location>
        <begin position="51"/>
        <end position="68"/>
    </location>
</feature>
<dbReference type="GO" id="GO:0005789">
    <property type="term" value="C:endoplasmic reticulum membrane"/>
    <property type="evidence" value="ECO:0007669"/>
    <property type="project" value="TreeGrafter"/>
</dbReference>
<feature type="transmembrane region" description="Helical" evidence="8">
    <location>
        <begin position="160"/>
        <end position="180"/>
    </location>
</feature>
<dbReference type="OrthoDB" id="10035043at2759"/>
<dbReference type="Pfam" id="PF08449">
    <property type="entry name" value="UAA"/>
    <property type="match status" value="1"/>
</dbReference>
<keyword evidence="4 8" id="KW-0812">Transmembrane</keyword>
<evidence type="ECO:0000256" key="4">
    <source>
        <dbReference type="ARBA" id="ARBA00022692"/>
    </source>
</evidence>
<evidence type="ECO:0000256" key="2">
    <source>
        <dbReference type="ARBA" id="ARBA00010694"/>
    </source>
</evidence>
<comment type="subcellular location">
    <subcellularLocation>
        <location evidence="1">Membrane</location>
        <topology evidence="1">Multi-pass membrane protein</topology>
    </subcellularLocation>
</comment>
<organism evidence="9 10">
    <name type="scientific">Ignelater luminosus</name>
    <name type="common">Cucubano</name>
    <name type="synonym">Pyrophorus luminosus</name>
    <dbReference type="NCBI Taxonomy" id="2038154"/>
    <lineage>
        <taxon>Eukaryota</taxon>
        <taxon>Metazoa</taxon>
        <taxon>Ecdysozoa</taxon>
        <taxon>Arthropoda</taxon>
        <taxon>Hexapoda</taxon>
        <taxon>Insecta</taxon>
        <taxon>Pterygota</taxon>
        <taxon>Neoptera</taxon>
        <taxon>Endopterygota</taxon>
        <taxon>Coleoptera</taxon>
        <taxon>Polyphaga</taxon>
        <taxon>Elateriformia</taxon>
        <taxon>Elateroidea</taxon>
        <taxon>Elateridae</taxon>
        <taxon>Agrypninae</taxon>
        <taxon>Pyrophorini</taxon>
        <taxon>Ignelater</taxon>
    </lineage>
</organism>
<comment type="similarity">
    <text evidence="2">Belongs to the nucleotide-sugar transporter family. SLC35B subfamily.</text>
</comment>
<keyword evidence="10" id="KW-1185">Reference proteome</keyword>
<evidence type="ECO:0000256" key="6">
    <source>
        <dbReference type="ARBA" id="ARBA00023136"/>
    </source>
</evidence>
<dbReference type="GO" id="GO:0000139">
    <property type="term" value="C:Golgi membrane"/>
    <property type="evidence" value="ECO:0007669"/>
    <property type="project" value="TreeGrafter"/>
</dbReference>
<feature type="transmembrane region" description="Helical" evidence="8">
    <location>
        <begin position="307"/>
        <end position="327"/>
    </location>
</feature>
<dbReference type="Proteomes" id="UP000801492">
    <property type="component" value="Unassembled WGS sequence"/>
</dbReference>
<dbReference type="InterPro" id="IPR013657">
    <property type="entry name" value="SCL35B1-4/HUT1"/>
</dbReference>
<evidence type="ECO:0000256" key="3">
    <source>
        <dbReference type="ARBA" id="ARBA00022448"/>
    </source>
</evidence>
<dbReference type="PANTHER" id="PTHR10778:SF13">
    <property type="entry name" value="ADENOSINE 3'-PHOSPHO 5'-PHOSPHOSULFATE TRANSPORTER 1"/>
    <property type="match status" value="1"/>
</dbReference>
<name>A0A8K0CHJ3_IGNLU</name>
<feature type="transmembrane region" description="Helical" evidence="8">
    <location>
        <begin position="348"/>
        <end position="377"/>
    </location>
</feature>
<feature type="transmembrane region" description="Helical" evidence="8">
    <location>
        <begin position="397"/>
        <end position="418"/>
    </location>
</feature>
<dbReference type="EMBL" id="VTPC01089649">
    <property type="protein sequence ID" value="KAF2885801.1"/>
    <property type="molecule type" value="Genomic_DNA"/>
</dbReference>
<sequence>MAKNAVEIIICLILLTTIGALFSLNKAISALHLLENPNQDYSWLIHGFRNVFGYSTVFLPGYLIYRYIRKVNYLDKPGNNFFLTIIRKCYGEDELIDRTNTPSSNTQQPRTLLQDTFLLLLYFMGLQVSFLTWGVLQEKVMTQKYVDSYGTIGYFVDSQFLVFVNRILAFCMSGIVVLCTRQPRHKSPLYKYVFCSFSNILSSWCQYEALKYVSFPHQVLAKAAKTIPVMIMGKIISRTKYEYYEYVSAVVLSIGMLFFMLDTENDRKGSSVTTFSGIILLCCYIAFDSFTSNWQGALFKQYGMSPVQMMCAVNLFSCVFTAVSLLQQGGFVSSIRFMIQFPSFTIDCLLLSICSAAGQLFIFRTIATFGPLVFAIITTIRQGFSVLLSCIIYQHHVYALGIFGIILVFFSVFLRIYCGYRVKTLRKRAQSASSLKI</sequence>
<dbReference type="PANTHER" id="PTHR10778">
    <property type="entry name" value="SOLUTE CARRIER FAMILY 35 MEMBER B"/>
    <property type="match status" value="1"/>
</dbReference>
<evidence type="ECO:0000256" key="7">
    <source>
        <dbReference type="ARBA" id="ARBA00039668"/>
    </source>
</evidence>
<dbReference type="AlphaFoldDB" id="A0A8K0CHJ3"/>
<gene>
    <name evidence="9" type="ORF">ILUMI_20384</name>
</gene>